<proteinExistence type="predicted"/>
<dbReference type="Proteomes" id="UP000663827">
    <property type="component" value="Unassembled WGS sequence"/>
</dbReference>
<accession>A0A8H3HPP5</accession>
<evidence type="ECO:0000313" key="1">
    <source>
        <dbReference type="EMBL" id="CAE7153745.1"/>
    </source>
</evidence>
<organism evidence="1 2">
    <name type="scientific">Rhizoctonia solani</name>
    <dbReference type="NCBI Taxonomy" id="456999"/>
    <lineage>
        <taxon>Eukaryota</taxon>
        <taxon>Fungi</taxon>
        <taxon>Dikarya</taxon>
        <taxon>Basidiomycota</taxon>
        <taxon>Agaricomycotina</taxon>
        <taxon>Agaricomycetes</taxon>
        <taxon>Cantharellales</taxon>
        <taxon>Ceratobasidiaceae</taxon>
        <taxon>Rhizoctonia</taxon>
    </lineage>
</organism>
<gene>
    <name evidence="1" type="ORF">RDB_LOCUS91261</name>
</gene>
<dbReference type="EMBL" id="CAJNJQ010001886">
    <property type="protein sequence ID" value="CAE7153745.1"/>
    <property type="molecule type" value="Genomic_DNA"/>
</dbReference>
<name>A0A8H3HPP5_9AGAM</name>
<dbReference type="AlphaFoldDB" id="A0A8H3HPP5"/>
<comment type="caution">
    <text evidence="1">The sequence shown here is derived from an EMBL/GenBank/DDBJ whole genome shotgun (WGS) entry which is preliminary data.</text>
</comment>
<feature type="non-terminal residue" evidence="1">
    <location>
        <position position="220"/>
    </location>
</feature>
<reference evidence="1" key="1">
    <citation type="submission" date="2021-01" db="EMBL/GenBank/DDBJ databases">
        <authorList>
            <person name="Kaushik A."/>
        </authorList>
    </citation>
    <scope>NUCLEOTIDE SEQUENCE</scope>
    <source>
        <strain evidence="1">AG5</strain>
    </source>
</reference>
<sequence>MSTDPPAHEVEQFRRWIIGIQISPDNTDPNCKFSANLFVDNELACSLPWIEHPRPLRWSGLLLCNVSPSSKLSIRLCRSIRDRPRYFNFPAVNLSDVDPETGELTHQLPESVWVPTTICLTFELAAQLFPDKLGAFNRTENTHDDLASDAAETQILKDHFKWAMRFARAIAEACPVNESQAKVSFLIYMKTWEILYKQTHLDDTVRTILRGLIHIRDVVD</sequence>
<protein>
    <submittedName>
        <fullName evidence="1">Uncharacterized protein</fullName>
    </submittedName>
</protein>
<evidence type="ECO:0000313" key="2">
    <source>
        <dbReference type="Proteomes" id="UP000663827"/>
    </source>
</evidence>